<evidence type="ECO:0000313" key="9">
    <source>
        <dbReference type="Proteomes" id="UP000270673"/>
    </source>
</evidence>
<feature type="domain" description="Histidine kinase" evidence="7">
    <location>
        <begin position="240"/>
        <end position="454"/>
    </location>
</feature>
<dbReference type="Pfam" id="PF02518">
    <property type="entry name" value="HATPase_c"/>
    <property type="match status" value="1"/>
</dbReference>
<keyword evidence="9" id="KW-1185">Reference proteome</keyword>
<name>A0A3S9VNU6_9BACT</name>
<evidence type="ECO:0000256" key="3">
    <source>
        <dbReference type="ARBA" id="ARBA00022679"/>
    </source>
</evidence>
<dbReference type="PANTHER" id="PTHR43711:SF1">
    <property type="entry name" value="HISTIDINE KINASE 1"/>
    <property type="match status" value="1"/>
</dbReference>
<sequence length="459" mass="53226">MIEQLKNIREKLSNMSEVIAIIVIIVLVLILQFWSIKSVYQKDKFLIEKELYDNVRWQVEDWNHKGFMLCGGGVRAYYFQEGGRELVLMLGDSLYVFKVDTKNVMDDVYLRIACDLNVLKPITLQILDSMVGLNLNSRLSELLIVFQRVDSTGKVLEVFPDRGRLPERMNWVWSIQLGFLSGESINIYYLFPRGYYKQYIELVVWIFIVGAVLAGFAIMFVLAYHRQKKRRKCQIKWIGDDLHSLKTPVEQLGGIMQWFELKCSEPAYGKIKAERACACLNEILQNMDECILACSILHKTKLKLTDVNLKTLLLDLIDQQREAHQGEKVPKIELDYRLPNYVVYSSAECLTLIVRNLLDNAVKYSKDEIRVWVRAYQADNKMVIEVEDRGIGISDKDQKVIFNEYYRVEGTGKKGCGRGLPYVIEIVEKMRGKIEVKSELGKGSCFKILIPIWEKKDEK</sequence>
<dbReference type="AlphaFoldDB" id="A0A3S9VNU6"/>
<dbReference type="SUPFAM" id="SSF55874">
    <property type="entry name" value="ATPase domain of HSP90 chaperone/DNA topoisomerase II/histidine kinase"/>
    <property type="match status" value="1"/>
</dbReference>
<feature type="transmembrane region" description="Helical" evidence="6">
    <location>
        <begin position="18"/>
        <end position="36"/>
    </location>
</feature>
<dbReference type="Proteomes" id="UP000270673">
    <property type="component" value="Chromosome"/>
</dbReference>
<keyword evidence="3" id="KW-0808">Transferase</keyword>
<evidence type="ECO:0000256" key="2">
    <source>
        <dbReference type="ARBA" id="ARBA00012438"/>
    </source>
</evidence>
<dbReference type="GO" id="GO:0000160">
    <property type="term" value="P:phosphorelay signal transduction system"/>
    <property type="evidence" value="ECO:0007669"/>
    <property type="project" value="UniProtKB-KW"/>
</dbReference>
<gene>
    <name evidence="8" type="ORF">D8S85_00595</name>
</gene>
<reference evidence="8 9" key="1">
    <citation type="submission" date="2018-10" db="EMBL/GenBank/DDBJ databases">
        <title>Butyricimonas faecalis sp. nov., isolated from human faeces and emended description of the genus Butyricimonas.</title>
        <authorList>
            <person name="Le Roy T."/>
            <person name="Van der Smissen P."/>
            <person name="Paquot A."/>
            <person name="Delzenne N."/>
            <person name="Muccioli G."/>
            <person name="Collet J.-F."/>
            <person name="Cani P.D."/>
        </authorList>
    </citation>
    <scope>NUCLEOTIDE SEQUENCE [LARGE SCALE GENOMIC DNA]</scope>
    <source>
        <strain evidence="8 9">H184</strain>
    </source>
</reference>
<keyword evidence="6" id="KW-0472">Membrane</keyword>
<protein>
    <recommendedName>
        <fullName evidence="2">histidine kinase</fullName>
        <ecNumber evidence="2">2.7.13.3</ecNumber>
    </recommendedName>
</protein>
<feature type="transmembrane region" description="Helical" evidence="6">
    <location>
        <begin position="171"/>
        <end position="191"/>
    </location>
</feature>
<keyword evidence="5" id="KW-0902">Two-component regulatory system</keyword>
<dbReference type="SMART" id="SM00387">
    <property type="entry name" value="HATPase_c"/>
    <property type="match status" value="1"/>
</dbReference>
<keyword evidence="4 8" id="KW-0418">Kinase</keyword>
<evidence type="ECO:0000256" key="1">
    <source>
        <dbReference type="ARBA" id="ARBA00000085"/>
    </source>
</evidence>
<comment type="catalytic activity">
    <reaction evidence="1">
        <text>ATP + protein L-histidine = ADP + protein N-phospho-L-histidine.</text>
        <dbReference type="EC" id="2.7.13.3"/>
    </reaction>
</comment>
<feature type="transmembrane region" description="Helical" evidence="6">
    <location>
        <begin position="203"/>
        <end position="224"/>
    </location>
</feature>
<dbReference type="InterPro" id="IPR004358">
    <property type="entry name" value="Sig_transdc_His_kin-like_C"/>
</dbReference>
<evidence type="ECO:0000259" key="7">
    <source>
        <dbReference type="PROSITE" id="PS50109"/>
    </source>
</evidence>
<dbReference type="InterPro" id="IPR003594">
    <property type="entry name" value="HATPase_dom"/>
</dbReference>
<dbReference type="EC" id="2.7.13.3" evidence="2"/>
<evidence type="ECO:0000313" key="8">
    <source>
        <dbReference type="EMBL" id="AZS28195.1"/>
    </source>
</evidence>
<organism evidence="8 9">
    <name type="scientific">Butyricimonas faecalis</name>
    <dbReference type="NCBI Taxonomy" id="2093856"/>
    <lineage>
        <taxon>Bacteria</taxon>
        <taxon>Pseudomonadati</taxon>
        <taxon>Bacteroidota</taxon>
        <taxon>Bacteroidia</taxon>
        <taxon>Bacteroidales</taxon>
        <taxon>Odoribacteraceae</taxon>
        <taxon>Butyricimonas</taxon>
    </lineage>
</organism>
<dbReference type="InterPro" id="IPR050736">
    <property type="entry name" value="Sensor_HK_Regulatory"/>
</dbReference>
<dbReference type="PROSITE" id="PS50109">
    <property type="entry name" value="HIS_KIN"/>
    <property type="match status" value="1"/>
</dbReference>
<dbReference type="PRINTS" id="PR00344">
    <property type="entry name" value="BCTRLSENSOR"/>
</dbReference>
<accession>A0A3S9VNU6</accession>
<dbReference type="Gene3D" id="3.30.565.10">
    <property type="entry name" value="Histidine kinase-like ATPase, C-terminal domain"/>
    <property type="match status" value="1"/>
</dbReference>
<evidence type="ECO:0000256" key="5">
    <source>
        <dbReference type="ARBA" id="ARBA00023012"/>
    </source>
</evidence>
<dbReference type="KEGG" id="buy:D8S85_00595"/>
<evidence type="ECO:0000256" key="4">
    <source>
        <dbReference type="ARBA" id="ARBA00022777"/>
    </source>
</evidence>
<dbReference type="InterPro" id="IPR005467">
    <property type="entry name" value="His_kinase_dom"/>
</dbReference>
<evidence type="ECO:0000256" key="6">
    <source>
        <dbReference type="SAM" id="Phobius"/>
    </source>
</evidence>
<keyword evidence="6" id="KW-0812">Transmembrane</keyword>
<keyword evidence="6" id="KW-1133">Transmembrane helix</keyword>
<dbReference type="OrthoDB" id="9815750at2"/>
<dbReference type="GO" id="GO:0004673">
    <property type="term" value="F:protein histidine kinase activity"/>
    <property type="evidence" value="ECO:0007669"/>
    <property type="project" value="UniProtKB-EC"/>
</dbReference>
<dbReference type="PANTHER" id="PTHR43711">
    <property type="entry name" value="TWO-COMPONENT HISTIDINE KINASE"/>
    <property type="match status" value="1"/>
</dbReference>
<dbReference type="InterPro" id="IPR036890">
    <property type="entry name" value="HATPase_C_sf"/>
</dbReference>
<dbReference type="EMBL" id="CP032819">
    <property type="protein sequence ID" value="AZS28195.1"/>
    <property type="molecule type" value="Genomic_DNA"/>
</dbReference>
<proteinExistence type="predicted"/>